<proteinExistence type="predicted"/>
<dbReference type="SMART" id="SM00354">
    <property type="entry name" value="HTH_LACI"/>
    <property type="match status" value="1"/>
</dbReference>
<dbReference type="PANTHER" id="PTHR30146">
    <property type="entry name" value="LACI-RELATED TRANSCRIPTIONAL REPRESSOR"/>
    <property type="match status" value="1"/>
</dbReference>
<dbReference type="PROSITE" id="PS50932">
    <property type="entry name" value="HTH_LACI_2"/>
    <property type="match status" value="1"/>
</dbReference>
<dbReference type="RefSeq" id="WP_377132627.1">
    <property type="nucleotide sequence ID" value="NZ_JBHSFI010000002.1"/>
</dbReference>
<comment type="caution">
    <text evidence="6">The sequence shown here is derived from an EMBL/GenBank/DDBJ whole genome shotgun (WGS) entry which is preliminary data.</text>
</comment>
<dbReference type="Pfam" id="PF13377">
    <property type="entry name" value="Peripla_BP_3"/>
    <property type="match status" value="1"/>
</dbReference>
<evidence type="ECO:0000259" key="5">
    <source>
        <dbReference type="PROSITE" id="PS50932"/>
    </source>
</evidence>
<dbReference type="Gene3D" id="1.10.260.40">
    <property type="entry name" value="lambda repressor-like DNA-binding domains"/>
    <property type="match status" value="1"/>
</dbReference>
<dbReference type="InterPro" id="IPR000843">
    <property type="entry name" value="HTH_LacI"/>
</dbReference>
<feature type="domain" description="HTH lacI-type" evidence="5">
    <location>
        <begin position="2"/>
        <end position="55"/>
    </location>
</feature>
<dbReference type="InterPro" id="IPR010982">
    <property type="entry name" value="Lambda_DNA-bd_dom_sf"/>
</dbReference>
<dbReference type="CDD" id="cd06267">
    <property type="entry name" value="PBP1_LacI_sugar_binding-like"/>
    <property type="match status" value="1"/>
</dbReference>
<accession>A0ABV9HAR2</accession>
<sequence>MPTYKDIQAMTGLSLSTISKYYNGLPVREKNRLAIQEAATSLGYRVNTVARSLRSRRSSTVGVLLPALDNDFHLTIIAGVEAALRADGISVLVCSSRPTPGDAVDFLMGRMVEGIIAVPTSNDVDALRKVAAQGVPVVAIDWVAPDLDTDRVVLDNLAAGAAVARHLADHGHGRVALVGGDPAISTMRERAEGFRSTLAARGISLEEECLTSGPLTVESGQASTERLLALPDRPTALFAANYELTLGMLIAVNDSGLRVPTDISLVGFDSAELARAVRPQLTMFEQPTPAIAREAARLVRERLDGQAGAGPETVRLGGRLLVGASVAVLHDRATPPPG</sequence>
<dbReference type="Proteomes" id="UP001596011">
    <property type="component" value="Unassembled WGS sequence"/>
</dbReference>
<keyword evidence="4" id="KW-0804">Transcription</keyword>
<dbReference type="EMBL" id="JBHSFI010000002">
    <property type="protein sequence ID" value="MFC4627461.1"/>
    <property type="molecule type" value="Genomic_DNA"/>
</dbReference>
<evidence type="ECO:0000256" key="1">
    <source>
        <dbReference type="ARBA" id="ARBA00022491"/>
    </source>
</evidence>
<keyword evidence="3 6" id="KW-0238">DNA-binding</keyword>
<evidence type="ECO:0000256" key="3">
    <source>
        <dbReference type="ARBA" id="ARBA00023125"/>
    </source>
</evidence>
<dbReference type="PANTHER" id="PTHR30146:SF148">
    <property type="entry name" value="HTH-TYPE TRANSCRIPTIONAL REPRESSOR PURR-RELATED"/>
    <property type="match status" value="1"/>
</dbReference>
<organism evidence="6 7">
    <name type="scientific">Promicromonospora alba</name>
    <dbReference type="NCBI Taxonomy" id="1616110"/>
    <lineage>
        <taxon>Bacteria</taxon>
        <taxon>Bacillati</taxon>
        <taxon>Actinomycetota</taxon>
        <taxon>Actinomycetes</taxon>
        <taxon>Micrococcales</taxon>
        <taxon>Promicromonosporaceae</taxon>
        <taxon>Promicromonospora</taxon>
    </lineage>
</organism>
<dbReference type="GO" id="GO:0003677">
    <property type="term" value="F:DNA binding"/>
    <property type="evidence" value="ECO:0007669"/>
    <property type="project" value="UniProtKB-KW"/>
</dbReference>
<protein>
    <submittedName>
        <fullName evidence="6">LacI family DNA-binding transcriptional regulator</fullName>
    </submittedName>
</protein>
<name>A0ABV9HAR2_9MICO</name>
<evidence type="ECO:0000256" key="2">
    <source>
        <dbReference type="ARBA" id="ARBA00023015"/>
    </source>
</evidence>
<reference evidence="7" key="1">
    <citation type="journal article" date="2019" name="Int. J. Syst. Evol. Microbiol.">
        <title>The Global Catalogue of Microorganisms (GCM) 10K type strain sequencing project: providing services to taxonomists for standard genome sequencing and annotation.</title>
        <authorList>
            <consortium name="The Broad Institute Genomics Platform"/>
            <consortium name="The Broad Institute Genome Sequencing Center for Infectious Disease"/>
            <person name="Wu L."/>
            <person name="Ma J."/>
        </authorList>
    </citation>
    <scope>NUCLEOTIDE SEQUENCE [LARGE SCALE GENOMIC DNA]</scope>
    <source>
        <strain evidence="7">CCUG 42722</strain>
    </source>
</reference>
<keyword evidence="7" id="KW-1185">Reference proteome</keyword>
<dbReference type="SUPFAM" id="SSF47413">
    <property type="entry name" value="lambda repressor-like DNA-binding domains"/>
    <property type="match status" value="1"/>
</dbReference>
<dbReference type="SUPFAM" id="SSF53822">
    <property type="entry name" value="Periplasmic binding protein-like I"/>
    <property type="match status" value="1"/>
</dbReference>
<keyword evidence="1" id="KW-0678">Repressor</keyword>
<evidence type="ECO:0000313" key="7">
    <source>
        <dbReference type="Proteomes" id="UP001596011"/>
    </source>
</evidence>
<dbReference type="InterPro" id="IPR046335">
    <property type="entry name" value="LacI/GalR-like_sensor"/>
</dbReference>
<evidence type="ECO:0000256" key="4">
    <source>
        <dbReference type="ARBA" id="ARBA00023163"/>
    </source>
</evidence>
<dbReference type="InterPro" id="IPR028082">
    <property type="entry name" value="Peripla_BP_I"/>
</dbReference>
<evidence type="ECO:0000313" key="6">
    <source>
        <dbReference type="EMBL" id="MFC4627461.1"/>
    </source>
</evidence>
<keyword evidence="2" id="KW-0805">Transcription regulation</keyword>
<dbReference type="Gene3D" id="3.40.50.2300">
    <property type="match status" value="2"/>
</dbReference>
<gene>
    <name evidence="6" type="ORF">ACFO6V_04390</name>
</gene>